<keyword evidence="4" id="KW-0472">Membrane</keyword>
<proteinExistence type="predicted"/>
<evidence type="ECO:0000256" key="2">
    <source>
        <dbReference type="ARBA" id="ARBA00023125"/>
    </source>
</evidence>
<evidence type="ECO:0000256" key="3">
    <source>
        <dbReference type="ARBA" id="ARBA00023163"/>
    </source>
</evidence>
<dbReference type="AlphaFoldDB" id="A0A0T6DR22"/>
<dbReference type="STRING" id="554343.AS194_08985"/>
<dbReference type="Gene3D" id="1.10.10.60">
    <property type="entry name" value="Homeodomain-like"/>
    <property type="match status" value="2"/>
</dbReference>
<accession>A0A0T6DR22</accession>
<dbReference type="SMART" id="SM00342">
    <property type="entry name" value="HTH_ARAC"/>
    <property type="match status" value="1"/>
</dbReference>
<dbReference type="Pfam" id="PF01965">
    <property type="entry name" value="DJ-1_PfpI"/>
    <property type="match status" value="1"/>
</dbReference>
<comment type="caution">
    <text evidence="6">The sequence shown here is derived from an EMBL/GenBank/DDBJ whole genome shotgun (WGS) entry which is preliminary data.</text>
</comment>
<dbReference type="RefSeq" id="WP_058024894.1">
    <property type="nucleotide sequence ID" value="NZ_LNDJ01000072.1"/>
</dbReference>
<organism evidence="6 7">
    <name type="scientific">Psychrobacter piscatorii</name>
    <dbReference type="NCBI Taxonomy" id="554343"/>
    <lineage>
        <taxon>Bacteria</taxon>
        <taxon>Pseudomonadati</taxon>
        <taxon>Pseudomonadota</taxon>
        <taxon>Gammaproteobacteria</taxon>
        <taxon>Moraxellales</taxon>
        <taxon>Moraxellaceae</taxon>
        <taxon>Psychrobacter</taxon>
    </lineage>
</organism>
<keyword evidence="7" id="KW-1185">Reference proteome</keyword>
<keyword evidence="4" id="KW-0812">Transmembrane</keyword>
<dbReference type="InterPro" id="IPR018060">
    <property type="entry name" value="HTH_AraC"/>
</dbReference>
<reference evidence="6 7" key="1">
    <citation type="submission" date="2015-11" db="EMBL/GenBank/DDBJ databases">
        <title>Permanent draft genome of Psychrobacter piscatorii LQ58.</title>
        <authorList>
            <person name="Zhou M."/>
            <person name="Dong B."/>
            <person name="Liu Q."/>
        </authorList>
    </citation>
    <scope>NUCLEOTIDE SEQUENCE [LARGE SCALE GENOMIC DNA]</scope>
    <source>
        <strain evidence="6 7">LQ58</strain>
    </source>
</reference>
<feature type="transmembrane region" description="Helical" evidence="4">
    <location>
        <begin position="15"/>
        <end position="32"/>
    </location>
</feature>
<dbReference type="Proteomes" id="UP000051202">
    <property type="component" value="Unassembled WGS sequence"/>
</dbReference>
<dbReference type="Gene3D" id="3.40.50.880">
    <property type="match status" value="1"/>
</dbReference>
<dbReference type="InterPro" id="IPR020449">
    <property type="entry name" value="Tscrpt_reg_AraC-type_HTH"/>
</dbReference>
<dbReference type="CDD" id="cd03136">
    <property type="entry name" value="GATase1_AraC_ArgR_like"/>
    <property type="match status" value="1"/>
</dbReference>
<evidence type="ECO:0000313" key="6">
    <source>
        <dbReference type="EMBL" id="KRU22321.1"/>
    </source>
</evidence>
<dbReference type="EMBL" id="LNDJ01000072">
    <property type="protein sequence ID" value="KRU22321.1"/>
    <property type="molecule type" value="Genomic_DNA"/>
</dbReference>
<dbReference type="PRINTS" id="PR00032">
    <property type="entry name" value="HTHARAC"/>
</dbReference>
<keyword evidence="1" id="KW-0805">Transcription regulation</keyword>
<protein>
    <recommendedName>
        <fullName evidence="5">HTH araC/xylS-type domain-containing protein</fullName>
    </recommendedName>
</protein>
<keyword evidence="4" id="KW-1133">Transmembrane helix</keyword>
<gene>
    <name evidence="6" type="ORF">AS194_08985</name>
</gene>
<evidence type="ECO:0000256" key="4">
    <source>
        <dbReference type="SAM" id="Phobius"/>
    </source>
</evidence>
<dbReference type="InterPro" id="IPR002818">
    <property type="entry name" value="DJ-1/PfpI"/>
</dbReference>
<dbReference type="SUPFAM" id="SSF46689">
    <property type="entry name" value="Homeodomain-like"/>
    <property type="match status" value="2"/>
</dbReference>
<name>A0A0T6DR22_9GAMM</name>
<dbReference type="SUPFAM" id="SSF52317">
    <property type="entry name" value="Class I glutamine amidotransferase-like"/>
    <property type="match status" value="1"/>
</dbReference>
<dbReference type="PANTHER" id="PTHR43280">
    <property type="entry name" value="ARAC-FAMILY TRANSCRIPTIONAL REGULATOR"/>
    <property type="match status" value="1"/>
</dbReference>
<feature type="domain" description="HTH araC/xylS-type" evidence="5">
    <location>
        <begin position="224"/>
        <end position="322"/>
    </location>
</feature>
<evidence type="ECO:0000259" key="5">
    <source>
        <dbReference type="PROSITE" id="PS01124"/>
    </source>
</evidence>
<dbReference type="GO" id="GO:0003700">
    <property type="term" value="F:DNA-binding transcription factor activity"/>
    <property type="evidence" value="ECO:0007669"/>
    <property type="project" value="InterPro"/>
</dbReference>
<keyword evidence="2" id="KW-0238">DNA-binding</keyword>
<dbReference type="PANTHER" id="PTHR43280:SF2">
    <property type="entry name" value="HTH-TYPE TRANSCRIPTIONAL REGULATOR EXSA"/>
    <property type="match status" value="1"/>
</dbReference>
<evidence type="ECO:0000313" key="7">
    <source>
        <dbReference type="Proteomes" id="UP000051202"/>
    </source>
</evidence>
<dbReference type="Pfam" id="PF12833">
    <property type="entry name" value="HTH_18"/>
    <property type="match status" value="1"/>
</dbReference>
<keyword evidence="3" id="KW-0804">Transcription</keyword>
<sequence>MTQITEKMIDKPRRIGFLLINGFTMLAFSNIIEPLRMANYVSEQLLYSWVVAGFDDNKTSSSNGIKLSHTAPLDYLLTCDLVFVCGGHQTDYLESSKLITLIQRLAVRDIALGGLCTGALALAAAGLLEQQAASLHWENISVAQESYPGVIFNDQIFTIAPQLYSCSGGACALDMTLHIINKHHGHHIVSKIQDMFIITSIREPTYVQHMPKPKILSSSYTNVIDAIALMKTNLEEPLSVKDIAHHLGLSSRQLQRIFNKNFSCSPQQYYVRLRLEHAKYILKHTTLPISQIVLASGFIDNSAFSSAFKKNYGMTPSHYRQENQLI</sequence>
<dbReference type="PROSITE" id="PS01124">
    <property type="entry name" value="HTH_ARAC_FAMILY_2"/>
    <property type="match status" value="1"/>
</dbReference>
<dbReference type="InterPro" id="IPR029062">
    <property type="entry name" value="Class_I_gatase-like"/>
</dbReference>
<evidence type="ECO:0000256" key="1">
    <source>
        <dbReference type="ARBA" id="ARBA00023015"/>
    </source>
</evidence>
<dbReference type="GO" id="GO:0043565">
    <property type="term" value="F:sequence-specific DNA binding"/>
    <property type="evidence" value="ECO:0007669"/>
    <property type="project" value="InterPro"/>
</dbReference>
<dbReference type="InterPro" id="IPR009057">
    <property type="entry name" value="Homeodomain-like_sf"/>
</dbReference>